<dbReference type="AlphaFoldDB" id="A0A101NMK9"/>
<protein>
    <recommendedName>
        <fullName evidence="3">Short-chain dehydrogenase</fullName>
    </recommendedName>
</protein>
<accession>A0A101NMK9</accession>
<sequence>MLLGLKGKLLGQVMLLRRAVHQVRDGGSVTLASGVFKEPTPDNSFSALVNAGLEAFVHAAAIEMPCGLRVNVVSPGWVKETLEKFGMDSRGGTLLSDVVHSYIQAVTGSMQGQR</sequence>
<organism evidence="1 2">
    <name type="scientific">Streptomyces yokosukanensis</name>
    <dbReference type="NCBI Taxonomy" id="67386"/>
    <lineage>
        <taxon>Bacteria</taxon>
        <taxon>Bacillati</taxon>
        <taxon>Actinomycetota</taxon>
        <taxon>Actinomycetes</taxon>
        <taxon>Kitasatosporales</taxon>
        <taxon>Streptomycetaceae</taxon>
        <taxon>Streptomyces</taxon>
    </lineage>
</organism>
<dbReference type="Gene3D" id="3.40.50.720">
    <property type="entry name" value="NAD(P)-binding Rossmann-like Domain"/>
    <property type="match status" value="1"/>
</dbReference>
<dbReference type="Pfam" id="PF13561">
    <property type="entry name" value="adh_short_C2"/>
    <property type="match status" value="1"/>
</dbReference>
<dbReference type="InterPro" id="IPR002347">
    <property type="entry name" value="SDR_fam"/>
</dbReference>
<gene>
    <name evidence="1" type="ORF">AQI95_42795</name>
</gene>
<dbReference type="Proteomes" id="UP000053127">
    <property type="component" value="Unassembled WGS sequence"/>
</dbReference>
<dbReference type="STRING" id="67386.AQI95_42795"/>
<comment type="caution">
    <text evidence="1">The sequence shown here is derived from an EMBL/GenBank/DDBJ whole genome shotgun (WGS) entry which is preliminary data.</text>
</comment>
<evidence type="ECO:0000313" key="2">
    <source>
        <dbReference type="Proteomes" id="UP000053127"/>
    </source>
</evidence>
<dbReference type="InterPro" id="IPR036291">
    <property type="entry name" value="NAD(P)-bd_dom_sf"/>
</dbReference>
<dbReference type="SUPFAM" id="SSF51735">
    <property type="entry name" value="NAD(P)-binding Rossmann-fold domains"/>
    <property type="match status" value="1"/>
</dbReference>
<dbReference type="EMBL" id="LMWN01000103">
    <property type="protein sequence ID" value="KUM96026.1"/>
    <property type="molecule type" value="Genomic_DNA"/>
</dbReference>
<evidence type="ECO:0000313" key="1">
    <source>
        <dbReference type="EMBL" id="KUM96026.1"/>
    </source>
</evidence>
<evidence type="ECO:0008006" key="3">
    <source>
        <dbReference type="Google" id="ProtNLM"/>
    </source>
</evidence>
<keyword evidence="2" id="KW-1185">Reference proteome</keyword>
<proteinExistence type="predicted"/>
<name>A0A101NMK9_9ACTN</name>
<reference evidence="1 2" key="1">
    <citation type="submission" date="2015-10" db="EMBL/GenBank/DDBJ databases">
        <title>Draft genome sequence of Streptomyces yokosukanensis DSM 40224, type strain for the species Streptomyces yokosukanensis.</title>
        <authorList>
            <person name="Ruckert C."/>
            <person name="Winkler A."/>
            <person name="Kalinowski J."/>
            <person name="Kampfer P."/>
            <person name="Glaeser S."/>
        </authorList>
    </citation>
    <scope>NUCLEOTIDE SEQUENCE [LARGE SCALE GENOMIC DNA]</scope>
    <source>
        <strain evidence="1 2">DSM 40224</strain>
    </source>
</reference>